<dbReference type="Proteomes" id="UP000636800">
    <property type="component" value="Unassembled WGS sequence"/>
</dbReference>
<evidence type="ECO:0000256" key="2">
    <source>
        <dbReference type="ARBA" id="ARBA00008127"/>
    </source>
</evidence>
<name>A0A835PC95_VANPL</name>
<comment type="function">
    <text evidence="6">Controls stomatal patterning.</text>
</comment>
<evidence type="ECO:0000313" key="7">
    <source>
        <dbReference type="EMBL" id="KAG0451040.1"/>
    </source>
</evidence>
<dbReference type="EMBL" id="JADCNL010000078">
    <property type="protein sequence ID" value="KAG0451040.1"/>
    <property type="molecule type" value="Genomic_DNA"/>
</dbReference>
<protein>
    <recommendedName>
        <fullName evidence="6">Epidermal patterning factor-like protein</fullName>
    </recommendedName>
</protein>
<reference evidence="7 8" key="1">
    <citation type="journal article" date="2020" name="Nat. Food">
        <title>A phased Vanilla planifolia genome enables genetic improvement of flavour and production.</title>
        <authorList>
            <person name="Hasing T."/>
            <person name="Tang H."/>
            <person name="Brym M."/>
            <person name="Khazi F."/>
            <person name="Huang T."/>
            <person name="Chambers A.H."/>
        </authorList>
    </citation>
    <scope>NUCLEOTIDE SEQUENCE [LARGE SCALE GENOMIC DNA]</scope>
    <source>
        <tissue evidence="7">Leaf</tissue>
    </source>
</reference>
<keyword evidence="3 6" id="KW-0964">Secreted</keyword>
<proteinExistence type="inferred from homology"/>
<organism evidence="7 8">
    <name type="scientific">Vanilla planifolia</name>
    <name type="common">Vanilla</name>
    <dbReference type="NCBI Taxonomy" id="51239"/>
    <lineage>
        <taxon>Eukaryota</taxon>
        <taxon>Viridiplantae</taxon>
        <taxon>Streptophyta</taxon>
        <taxon>Embryophyta</taxon>
        <taxon>Tracheophyta</taxon>
        <taxon>Spermatophyta</taxon>
        <taxon>Magnoliopsida</taxon>
        <taxon>Liliopsida</taxon>
        <taxon>Asparagales</taxon>
        <taxon>Orchidaceae</taxon>
        <taxon>Vanilloideae</taxon>
        <taxon>Vanilleae</taxon>
        <taxon>Vanilla</taxon>
    </lineage>
</organism>
<keyword evidence="5" id="KW-1015">Disulfide bond</keyword>
<evidence type="ECO:0000256" key="6">
    <source>
        <dbReference type="RuleBase" id="RU367102"/>
    </source>
</evidence>
<evidence type="ECO:0000313" key="8">
    <source>
        <dbReference type="Proteomes" id="UP000636800"/>
    </source>
</evidence>
<dbReference type="PANTHER" id="PTHR33109">
    <property type="entry name" value="EPIDERMAL PATTERNING FACTOR-LIKE PROTEIN 4"/>
    <property type="match status" value="1"/>
</dbReference>
<evidence type="ECO:0000256" key="1">
    <source>
        <dbReference type="ARBA" id="ARBA00004613"/>
    </source>
</evidence>
<dbReference type="InterPro" id="IPR039455">
    <property type="entry name" value="EPFL"/>
</dbReference>
<keyword evidence="4" id="KW-0732">Signal</keyword>
<dbReference type="Pfam" id="PF17181">
    <property type="entry name" value="EPF"/>
    <property type="match status" value="1"/>
</dbReference>
<dbReference type="PANTHER" id="PTHR33109:SF4">
    <property type="entry name" value="EPIDERMAL PATTERNING FACTOR-LIKE PROTEIN 6"/>
    <property type="match status" value="1"/>
</dbReference>
<comment type="caution">
    <text evidence="7">The sequence shown here is derived from an EMBL/GenBank/DDBJ whole genome shotgun (WGS) entry which is preliminary data.</text>
</comment>
<evidence type="ECO:0000256" key="3">
    <source>
        <dbReference type="ARBA" id="ARBA00022525"/>
    </source>
</evidence>
<evidence type="ECO:0000256" key="5">
    <source>
        <dbReference type="ARBA" id="ARBA00023157"/>
    </source>
</evidence>
<dbReference type="OrthoDB" id="2019614at2759"/>
<sequence>MDCVNCPKPDWVTLNWDMRRGVQDFEIQGPATKPQAGPRRRSAQSAVVRSAYHSSLVLSSSTLAQKHCSSSLALSLSLSLPPLVLPPSLSLMASLHLTTRSHRRARYMSGKLFSALALLLFFDAALSSQLVAINPKNDERLSLTMTKQLEVEGFGSWRLPRPGSLPPSCRSRCGGCVPCRPVHVAIRPGRSVPLEYYPEAWRCRCGSKLFMP</sequence>
<keyword evidence="8" id="KW-1185">Reference proteome</keyword>
<accession>A0A835PC95</accession>
<dbReference type="GO" id="GO:0010052">
    <property type="term" value="P:guard cell differentiation"/>
    <property type="evidence" value="ECO:0007669"/>
    <property type="project" value="UniProtKB-UniRule"/>
</dbReference>
<keyword evidence="6" id="KW-0217">Developmental protein</keyword>
<evidence type="ECO:0000256" key="4">
    <source>
        <dbReference type="ARBA" id="ARBA00022729"/>
    </source>
</evidence>
<dbReference type="AlphaFoldDB" id="A0A835PC95"/>
<comment type="subcellular location">
    <subcellularLocation>
        <location evidence="1 6">Secreted</location>
    </subcellularLocation>
</comment>
<dbReference type="GO" id="GO:0005576">
    <property type="term" value="C:extracellular region"/>
    <property type="evidence" value="ECO:0007669"/>
    <property type="project" value="UniProtKB-SubCell"/>
</dbReference>
<gene>
    <name evidence="7" type="ORF">HPP92_026607</name>
</gene>
<comment type="similarity">
    <text evidence="2 6">Belongs to the plant cysteine rich small secretory peptide family. Epidermal patterning factor subfamily.</text>
</comment>